<name>A0A6V7E886_9XANT</name>
<reference evidence="1" key="1">
    <citation type="submission" date="2020-07" db="EMBL/GenBank/DDBJ databases">
        <authorList>
            <person name="Pothier F. J."/>
        </authorList>
    </citation>
    <scope>NUCLEOTIDE SEQUENCE</scope>
    <source>
        <strain evidence="1">CFBP 8129</strain>
    </source>
</reference>
<evidence type="ECO:0000313" key="1">
    <source>
        <dbReference type="EMBL" id="CAD0347362.1"/>
    </source>
</evidence>
<accession>A0A6V7E886</accession>
<proteinExistence type="predicted"/>
<dbReference type="AlphaFoldDB" id="A0A6V7E886"/>
<sequence length="66" mass="7936">MFASLACTCQWAGIYPRRRRSSDDLCGYGHNRQRISEYSYSGNYRDSYSYSYSYRDSYSYSYSYSY</sequence>
<dbReference type="EMBL" id="LR828253">
    <property type="protein sequence ID" value="CAD0347362.1"/>
    <property type="molecule type" value="Genomic_DNA"/>
</dbReference>
<gene>
    <name evidence="1" type="ORF">CFBP8129_32650</name>
</gene>
<organism evidence="1">
    <name type="scientific">Xanthomonas hortorum pv. gardneri</name>
    <dbReference type="NCBI Taxonomy" id="2754056"/>
    <lineage>
        <taxon>Bacteria</taxon>
        <taxon>Pseudomonadati</taxon>
        <taxon>Pseudomonadota</taxon>
        <taxon>Gammaproteobacteria</taxon>
        <taxon>Lysobacterales</taxon>
        <taxon>Lysobacteraceae</taxon>
        <taxon>Xanthomonas</taxon>
    </lineage>
</organism>
<protein>
    <submittedName>
        <fullName evidence="1">Uncharacterized protein</fullName>
    </submittedName>
</protein>
<dbReference type="EMBL" id="LR828253">
    <property type="protein sequence ID" value="CAD0347357.1"/>
    <property type="molecule type" value="Genomic_DNA"/>
</dbReference>
<dbReference type="RefSeq" id="WP_006451898.1">
    <property type="nucleotide sequence ID" value="NZ_CP018728.1"/>
</dbReference>